<dbReference type="EMBL" id="JBJURJ010000002">
    <property type="protein sequence ID" value="MFM9327250.1"/>
    <property type="molecule type" value="Genomic_DNA"/>
</dbReference>
<sequence>MKILGKSGRSGRRFRFSLQWKTILVCVLLLVTPGFTIGYIGFNTAKSEMDKLGEASLKQNVDMTIQLIDAYQSMVDKGALTLEEAQEQVRIRTVGPKKDDGKTREIANKIGEHGYAFAIDAKGIDVMHPNREGENLWDSKDSDGILYIQDIIRTGEGEGGFTYYSNPLPGKEEAAPKVTYSRSEPHWGWVVAAGSYLIDFNAGSNKIGDMMLIVLALFTVVGSAAAAWYAWHIAKPIRQITGQVEEMAGGNLQLSELRVKNRDEVGRLAEHFSVMKEQLRGLISHVSSSSLQVAATGEELLAGSGETSRVAEHIAHSIQEVAEGAQLQSGIIDEISQLTRSANDSVTRISQGSDSAAQASAQAAATADQGTRAMVQTMDNMTLIKDKIMGIEKTVRLLEEKSGAIGEILGLITAIASQTNILALNAGIEAARAGEQGKGFAVVAAEVKKLALQTGSASEEIGALIAEINGEIAQAAAATREEVAAVTAGMELASAASSSFRDILEAVDAAAEHCRSAADASADVSIRMDGLAAAVEQISAISAEAAGQSQNVAAAAQEQNASMEEVAAGAQQLSQMADELQKLVSFFRVDG</sequence>
<protein>
    <submittedName>
        <fullName evidence="1">Methyl-accepting chemotaxis protein</fullName>
    </submittedName>
</protein>
<dbReference type="Proteomes" id="UP001631969">
    <property type="component" value="Unassembled WGS sequence"/>
</dbReference>
<evidence type="ECO:0000313" key="1">
    <source>
        <dbReference type="EMBL" id="MFM9327250.1"/>
    </source>
</evidence>
<gene>
    <name evidence="1" type="ORF">ACI1P1_02955</name>
</gene>
<keyword evidence="2" id="KW-1185">Reference proteome</keyword>
<evidence type="ECO:0000313" key="2">
    <source>
        <dbReference type="Proteomes" id="UP001631969"/>
    </source>
</evidence>
<name>A0ACC7NTA1_9BACL</name>
<reference evidence="1" key="1">
    <citation type="submission" date="2024-12" db="EMBL/GenBank/DDBJ databases">
        <authorList>
            <person name="Wu N."/>
        </authorList>
    </citation>
    <scope>NUCLEOTIDE SEQUENCE</scope>
    <source>
        <strain evidence="1">P15</strain>
    </source>
</reference>
<accession>A0ACC7NTA1</accession>
<comment type="caution">
    <text evidence="1">The sequence shown here is derived from an EMBL/GenBank/DDBJ whole genome shotgun (WGS) entry which is preliminary data.</text>
</comment>
<organism evidence="1 2">
    <name type="scientific">Paenibacillus mesotrionivorans</name>
    <dbReference type="NCBI Taxonomy" id="3160968"/>
    <lineage>
        <taxon>Bacteria</taxon>
        <taxon>Bacillati</taxon>
        <taxon>Bacillota</taxon>
        <taxon>Bacilli</taxon>
        <taxon>Bacillales</taxon>
        <taxon>Paenibacillaceae</taxon>
        <taxon>Paenibacillus</taxon>
    </lineage>
</organism>
<proteinExistence type="predicted"/>